<dbReference type="Proteomes" id="UP000245119">
    <property type="component" value="Linkage Group LG4"/>
</dbReference>
<evidence type="ECO:0000256" key="3">
    <source>
        <dbReference type="SAM" id="Phobius"/>
    </source>
</evidence>
<evidence type="ECO:0000313" key="6">
    <source>
        <dbReference type="Proteomes" id="UP000245119"/>
    </source>
</evidence>
<dbReference type="CDD" id="cd00041">
    <property type="entry name" value="CUB"/>
    <property type="match status" value="1"/>
</dbReference>
<feature type="transmembrane region" description="Helical" evidence="3">
    <location>
        <begin position="125"/>
        <end position="147"/>
    </location>
</feature>
<keyword evidence="3" id="KW-0812">Transmembrane</keyword>
<dbReference type="InterPro" id="IPR035914">
    <property type="entry name" value="Sperma_CUB_dom_sf"/>
</dbReference>
<gene>
    <name evidence="5" type="ORF">C0Q70_07607</name>
</gene>
<evidence type="ECO:0000313" key="5">
    <source>
        <dbReference type="EMBL" id="PVD32178.1"/>
    </source>
</evidence>
<dbReference type="EMBL" id="PZQS01000004">
    <property type="protein sequence ID" value="PVD32178.1"/>
    <property type="molecule type" value="Genomic_DNA"/>
</dbReference>
<accession>A0A2T7PFH9</accession>
<dbReference type="Pfam" id="PF00431">
    <property type="entry name" value="CUB"/>
    <property type="match status" value="1"/>
</dbReference>
<dbReference type="AlphaFoldDB" id="A0A2T7PFH9"/>
<evidence type="ECO:0000256" key="2">
    <source>
        <dbReference type="SAM" id="MobiDB-lite"/>
    </source>
</evidence>
<name>A0A2T7PFH9_POMCA</name>
<keyword evidence="6" id="KW-1185">Reference proteome</keyword>
<keyword evidence="1" id="KW-1015">Disulfide bond</keyword>
<reference evidence="5 6" key="1">
    <citation type="submission" date="2018-04" db="EMBL/GenBank/DDBJ databases">
        <title>The genome of golden apple snail Pomacea canaliculata provides insight into stress tolerance and invasive adaptation.</title>
        <authorList>
            <person name="Liu C."/>
            <person name="Liu B."/>
            <person name="Ren Y."/>
            <person name="Zhang Y."/>
            <person name="Wang H."/>
            <person name="Li S."/>
            <person name="Jiang F."/>
            <person name="Yin L."/>
            <person name="Zhang G."/>
            <person name="Qian W."/>
            <person name="Fan W."/>
        </authorList>
    </citation>
    <scope>NUCLEOTIDE SEQUENCE [LARGE SCALE GENOMIC DNA]</scope>
    <source>
        <strain evidence="5">SZHN2017</strain>
        <tissue evidence="5">Muscle</tissue>
    </source>
</reference>
<comment type="caution">
    <text evidence="5">The sequence shown here is derived from an EMBL/GenBank/DDBJ whole genome shotgun (WGS) entry which is preliminary data.</text>
</comment>
<feature type="compositionally biased region" description="Polar residues" evidence="2">
    <location>
        <begin position="258"/>
        <end position="272"/>
    </location>
</feature>
<evidence type="ECO:0000256" key="1">
    <source>
        <dbReference type="ARBA" id="ARBA00023157"/>
    </source>
</evidence>
<dbReference type="SUPFAM" id="SSF49854">
    <property type="entry name" value="Spermadhesin, CUB domain"/>
    <property type="match status" value="1"/>
</dbReference>
<proteinExistence type="predicted"/>
<feature type="domain" description="CUB" evidence="4">
    <location>
        <begin position="54"/>
        <end position="111"/>
    </location>
</feature>
<keyword evidence="3" id="KW-0472">Membrane</keyword>
<feature type="region of interest" description="Disordered" evidence="2">
    <location>
        <begin position="254"/>
        <end position="293"/>
    </location>
</feature>
<dbReference type="OrthoDB" id="6090761at2759"/>
<keyword evidence="3" id="KW-1133">Transmembrane helix</keyword>
<organism evidence="5 6">
    <name type="scientific">Pomacea canaliculata</name>
    <name type="common">Golden apple snail</name>
    <dbReference type="NCBI Taxonomy" id="400727"/>
    <lineage>
        <taxon>Eukaryota</taxon>
        <taxon>Metazoa</taxon>
        <taxon>Spiralia</taxon>
        <taxon>Lophotrochozoa</taxon>
        <taxon>Mollusca</taxon>
        <taxon>Gastropoda</taxon>
        <taxon>Caenogastropoda</taxon>
        <taxon>Architaenioglossa</taxon>
        <taxon>Ampullarioidea</taxon>
        <taxon>Ampullariidae</taxon>
        <taxon>Pomacea</taxon>
    </lineage>
</organism>
<dbReference type="InterPro" id="IPR000859">
    <property type="entry name" value="CUB_dom"/>
</dbReference>
<protein>
    <recommendedName>
        <fullName evidence="4">CUB domain-containing protein</fullName>
    </recommendedName>
</protein>
<sequence length="293" mass="32745">MLCEPTTRVQRKCEDPDVVLYAYPDADLKNFSNNYESLIHTGFRPLDKFLTDDKEEEVTCTWLIRAKEDQSAVVSFQVFKLLEEDCLFIYDGSDEKGKLMETLCGNDVPSKEPYRSSGRSLPKDMIITIAAVASSIIAIVGLSFLTIKFTHYCRPCRKKCHHAHNTNEQPDLHECRPLAPEPLTLDRIVNTRENNCYSDLAMSQSASAVHSHVGINNENTVGNIRIPGSNQHLDARNDLINSRNPETLEYADVAQASAPISSDSDPELQSPSADELPPSYDSLFGNKNHVINS</sequence>
<evidence type="ECO:0000259" key="4">
    <source>
        <dbReference type="Pfam" id="PF00431"/>
    </source>
</evidence>
<dbReference type="Gene3D" id="2.60.120.290">
    <property type="entry name" value="Spermadhesin, CUB domain"/>
    <property type="match status" value="1"/>
</dbReference>